<dbReference type="GO" id="GO:0008780">
    <property type="term" value="F:acyl-[acyl-carrier-protein]-UDP-N-acetylglucosamine O-acyltransferase activity"/>
    <property type="evidence" value="ECO:0007669"/>
    <property type="project" value="UniProtKB-EC"/>
</dbReference>
<accession>A0A0F3REN3</accession>
<keyword evidence="2" id="KW-1185">Reference proteome</keyword>
<proteinExistence type="predicted"/>
<organism evidence="1 2">
    <name type="scientific">Rickettsia argasii T170-B</name>
    <dbReference type="NCBI Taxonomy" id="1268837"/>
    <lineage>
        <taxon>Bacteria</taxon>
        <taxon>Pseudomonadati</taxon>
        <taxon>Pseudomonadota</taxon>
        <taxon>Alphaproteobacteria</taxon>
        <taxon>Rickettsiales</taxon>
        <taxon>Rickettsiaceae</taxon>
        <taxon>Rickettsieae</taxon>
        <taxon>Rickettsia</taxon>
        <taxon>spotted fever group</taxon>
    </lineage>
</organism>
<dbReference type="AlphaFoldDB" id="A0A0F3REN3"/>
<dbReference type="EMBL" id="LAOQ01000003">
    <property type="protein sequence ID" value="KJW04713.1"/>
    <property type="molecule type" value="Genomic_DNA"/>
</dbReference>
<reference evidence="1 2" key="1">
    <citation type="submission" date="2015-01" db="EMBL/GenBank/DDBJ databases">
        <title>Genome Sequencing of Rickettsiales /home/snadendla/prok_pipe/test/illegal_ec_num.txt.</title>
        <authorList>
            <person name="Daugherty S.C."/>
            <person name="Su Q."/>
            <person name="Abolude K."/>
            <person name="Beier-Sexton M."/>
            <person name="Carlyon J.A."/>
            <person name="Carter R."/>
            <person name="Day N.P."/>
            <person name="Dumler S.J."/>
            <person name="Dyachenko V."/>
            <person name="Godinez A."/>
            <person name="Kurtti T.J."/>
            <person name="Lichay M."/>
            <person name="Mullins K.E."/>
            <person name="Ott S."/>
            <person name="Pappas-Brown V."/>
            <person name="Paris D.H."/>
            <person name="Patel P."/>
            <person name="Richards A.L."/>
            <person name="Sadzewicz L."/>
            <person name="Sears K."/>
            <person name="Seidman D."/>
            <person name="Sengamalay N."/>
            <person name="Stenos J."/>
            <person name="Tallon L.J."/>
            <person name="Vincent G."/>
            <person name="Fraser C.M."/>
            <person name="Munderloh U."/>
            <person name="Dunning-Hotopp J.C."/>
        </authorList>
    </citation>
    <scope>NUCLEOTIDE SEQUENCE [LARGE SCALE GENOMIC DNA]</scope>
    <source>
        <strain evidence="1 2">T170-B</strain>
    </source>
</reference>
<gene>
    <name evidence="1" type="ORF">RAT170B_1032</name>
</gene>
<dbReference type="PATRIC" id="fig|1268837.3.peg.1227"/>
<evidence type="ECO:0000313" key="2">
    <source>
        <dbReference type="Proteomes" id="UP000033736"/>
    </source>
</evidence>
<protein>
    <submittedName>
        <fullName evidence="1">Cell surface antigen-like domain protein</fullName>
        <ecNumber evidence="1">2.3.1.129</ecNumber>
    </submittedName>
</protein>
<comment type="caution">
    <text evidence="1">The sequence shown here is derived from an EMBL/GenBank/DDBJ whole genome shotgun (WGS) entry which is preliminary data.</text>
</comment>
<dbReference type="Proteomes" id="UP000033736">
    <property type="component" value="Unassembled WGS sequence"/>
</dbReference>
<keyword evidence="1" id="KW-0808">Transferase</keyword>
<evidence type="ECO:0000313" key="1">
    <source>
        <dbReference type="EMBL" id="KJW04713.1"/>
    </source>
</evidence>
<sequence>MNPASVLKLMTTVASGKNSTIELTGNIEQVVPNTGVVEINARNANTKLTIDGMANKYDIGTKANPVSTVQLTGYGTLVITALNTPNIDVSVAKVAIGSVWIKCFFLDSFRSY</sequence>
<name>A0A0F3REN3_9RICK</name>
<dbReference type="EC" id="2.3.1.129" evidence="1"/>
<keyword evidence="1" id="KW-0012">Acyltransferase</keyword>